<reference evidence="7" key="1">
    <citation type="journal article" date="2010" name="Science">
        <title>Plasticity of animal genome architecture unmasked by rapid evolution of a pelagic tunicate.</title>
        <authorList>
            <person name="Denoeud F."/>
            <person name="Henriet S."/>
            <person name="Mungpakdee S."/>
            <person name="Aury J.M."/>
            <person name="Da Silva C."/>
            <person name="Brinkmann H."/>
            <person name="Mikhaleva J."/>
            <person name="Olsen L.C."/>
            <person name="Jubin C."/>
            <person name="Canestro C."/>
            <person name="Bouquet J.M."/>
            <person name="Danks G."/>
            <person name="Poulain J."/>
            <person name="Campsteijn C."/>
            <person name="Adamski M."/>
            <person name="Cross I."/>
            <person name="Yadetie F."/>
            <person name="Muffato M."/>
            <person name="Louis A."/>
            <person name="Butcher S."/>
            <person name="Tsagkogeorga G."/>
            <person name="Konrad A."/>
            <person name="Singh S."/>
            <person name="Jensen M.F."/>
            <person name="Cong E.H."/>
            <person name="Eikeseth-Otteraa H."/>
            <person name="Noel B."/>
            <person name="Anthouard V."/>
            <person name="Porcel B.M."/>
            <person name="Kachouri-Lafond R."/>
            <person name="Nishino A."/>
            <person name="Ugolini M."/>
            <person name="Chourrout P."/>
            <person name="Nishida H."/>
            <person name="Aasland R."/>
            <person name="Huzurbazar S."/>
            <person name="Westhof E."/>
            <person name="Delsuc F."/>
            <person name="Lehrach H."/>
            <person name="Reinhardt R."/>
            <person name="Weissenbach J."/>
            <person name="Roy S.W."/>
            <person name="Artiguenave F."/>
            <person name="Postlethwait J.H."/>
            <person name="Manak J.R."/>
            <person name="Thompson E.M."/>
            <person name="Jaillon O."/>
            <person name="Du Pasquier L."/>
            <person name="Boudinot P."/>
            <person name="Liberles D.A."/>
            <person name="Volff J.N."/>
            <person name="Philippe H."/>
            <person name="Lenhard B."/>
            <person name="Roest Crollius H."/>
            <person name="Wincker P."/>
            <person name="Chourrout D."/>
        </authorList>
    </citation>
    <scope>NUCLEOTIDE SEQUENCE [LARGE SCALE GENOMIC DNA]</scope>
</reference>
<dbReference type="InParanoid" id="E4XWS3"/>
<name>E4XWS3_OIKDI</name>
<dbReference type="Pfam" id="PF24529">
    <property type="entry name" value="CFAP47"/>
    <property type="match status" value="1"/>
</dbReference>
<evidence type="ECO:0000256" key="2">
    <source>
        <dbReference type="ARBA" id="ARBA00004496"/>
    </source>
</evidence>
<feature type="domain" description="Calponin-homology (CH)" evidence="6">
    <location>
        <begin position="967"/>
        <end position="1082"/>
    </location>
</feature>
<evidence type="ECO:0000256" key="1">
    <source>
        <dbReference type="ARBA" id="ARBA00004138"/>
    </source>
</evidence>
<dbReference type="SMART" id="SM00033">
    <property type="entry name" value="CH"/>
    <property type="match status" value="1"/>
</dbReference>
<dbReference type="Proteomes" id="UP000001307">
    <property type="component" value="Unassembled WGS sequence"/>
</dbReference>
<dbReference type="GO" id="GO:0060271">
    <property type="term" value="P:cilium assembly"/>
    <property type="evidence" value="ECO:0007669"/>
    <property type="project" value="TreeGrafter"/>
</dbReference>
<dbReference type="InterPro" id="IPR013783">
    <property type="entry name" value="Ig-like_fold"/>
</dbReference>
<dbReference type="GO" id="GO:0005929">
    <property type="term" value="C:cilium"/>
    <property type="evidence" value="ECO:0007669"/>
    <property type="project" value="UniProtKB-SubCell"/>
</dbReference>
<dbReference type="InterPro" id="IPR001715">
    <property type="entry name" value="CH_dom"/>
</dbReference>
<dbReference type="Gene3D" id="1.10.418.10">
    <property type="entry name" value="Calponin-like domain"/>
    <property type="match status" value="1"/>
</dbReference>
<comment type="subcellular location">
    <subcellularLocation>
        <location evidence="1">Cell projection</location>
        <location evidence="1">Cilium</location>
    </subcellularLocation>
    <subcellularLocation>
        <location evidence="2">Cytoplasm</location>
    </subcellularLocation>
</comment>
<dbReference type="EMBL" id="FN653255">
    <property type="protein sequence ID" value="CBY14117.1"/>
    <property type="molecule type" value="Genomic_DNA"/>
</dbReference>
<keyword evidence="8" id="KW-1185">Reference proteome</keyword>
<gene>
    <name evidence="7" type="ORF">GSOID_T00007099001</name>
</gene>
<protein>
    <recommendedName>
        <fullName evidence="6">Calponin-homology (CH) domain-containing protein</fullName>
    </recommendedName>
</protein>
<dbReference type="Pfam" id="PF22544">
    <property type="entry name" value="HYDIN_VesB_CFA65-like_Ig"/>
    <property type="match status" value="2"/>
</dbReference>
<sequence>MTPAEKEKRDSHFAKYNAEISKTATAIRNKRSKQETLERFERRNNQLEIGLSPIESTMIDFVPEESPAFSLRKNKEQAMTLGKYKIASGKDKWKKLSADDSEMIKLGNLTNDNILNFGEVLIGSEGTAILAVENFLLEDVLMNISTTSEKVTFYTPNSFIIPARTLIEIAVSYSASDIGPIGSSLQYSLNNGLSSFVLLSGKVSEARLVIPQNTVSLSFNPNQSDTSEMTSSIEIKNPLNMPLEFLWQPVIPENASGFGFSVRPASGMILPRSTLKCEVNFYPSFLASQNGEFKLVIEGKQYFVKCKADIPKAEVLFTDRKVNFGPIPLNSKSTRRVYLKNVLSNPAIFRFEQPRGIPISISPIEGIIPVGGILPVNVELYPTTMKKLEFSLVARIKNGDDSILRVAAHVQQPKMNLSVEKFNFNGIPIGCFKKIQFSISNPTKASLALKFNLKNSPFTVQTDEKTVSSLNLNSGEEMNIELVYRPMQVEQRNQPFSISVNNIDLGIEKKLEIFASSKRKRVYVKNDGQQVKIKNISDESICIKYNEDTNLLKQDDVFTSKLFGRQFLILDLNGNIFNHLIEKIATKINPMLEFEPKEIFFGAAPLNTELQGVIKIKNTFPEDCSISMREPILQEFENFEISFSENSSMSSDVIIVKLSYFTVEPVASVKTLEFIEETTGQIFTVKIHICCDNSLLTCYQYVAERMTSHHIVEQSDGPGRASLNYQESEEISQSRKTHSIVRARTKSTSISVSTEILSFSSSSSPHSSSFPVTLLSHEQMPGRAPSSIDAFGNLQADLVGSLEKWFSAFGWSSGPFPVSIPQTIRSLTSRAVGKTRGTGRILAGTRSQMVTVYDMIVNLSGRTIPGFPAGQLLPENKEEKRAQLLWQYGVILEVIKAQGGIVAHINSENLLELDESLTRNAKLDFEKRSHKAWTDFLLQVFRVFSLAKVEKYLPGIDASYIESNIYDKSEKMLLSWINDVFEQNRVALFGLERRTIINFDNDLRDGLVLGSLVAFYCPHFKEDLQKMFVSCTMAEQCLHNALILLEIFRKIRIEMIPLATQITDPNPITMLMLLVNLAEVLPSLKPIGRLLITVYLFTIKISPI</sequence>
<evidence type="ECO:0000259" key="6">
    <source>
        <dbReference type="PROSITE" id="PS50021"/>
    </source>
</evidence>
<dbReference type="GO" id="GO:0005737">
    <property type="term" value="C:cytoplasm"/>
    <property type="evidence" value="ECO:0007669"/>
    <property type="project" value="UniProtKB-SubCell"/>
</dbReference>
<dbReference type="PROSITE" id="PS50021">
    <property type="entry name" value="CH"/>
    <property type="match status" value="1"/>
</dbReference>
<keyword evidence="5" id="KW-0966">Cell projection</keyword>
<dbReference type="InterPro" id="IPR056343">
    <property type="entry name" value="CFAP47_dom"/>
</dbReference>
<evidence type="ECO:0000313" key="8">
    <source>
        <dbReference type="Proteomes" id="UP000001307"/>
    </source>
</evidence>
<dbReference type="Pfam" id="PF00307">
    <property type="entry name" value="CH"/>
    <property type="match status" value="1"/>
</dbReference>
<dbReference type="InterPro" id="IPR036872">
    <property type="entry name" value="CH_dom_sf"/>
</dbReference>
<dbReference type="Gene3D" id="2.60.40.10">
    <property type="entry name" value="Immunoglobulins"/>
    <property type="match status" value="4"/>
</dbReference>
<dbReference type="PANTHER" id="PTHR45912:SF3">
    <property type="entry name" value="CILIA- AND FLAGELLA-ASSOCIATED PROTEIN 47"/>
    <property type="match status" value="1"/>
</dbReference>
<dbReference type="InterPro" id="IPR053879">
    <property type="entry name" value="HYDIN_VesB_CFA65-like_Ig"/>
</dbReference>
<dbReference type="PANTHER" id="PTHR45912">
    <property type="entry name" value="CILIA- AND FLAGELLA-ASSOCIATED PROTEIN 47"/>
    <property type="match status" value="1"/>
</dbReference>
<keyword evidence="3" id="KW-0963">Cytoplasm</keyword>
<evidence type="ECO:0000313" key="7">
    <source>
        <dbReference type="EMBL" id="CBY14117.1"/>
    </source>
</evidence>
<evidence type="ECO:0000256" key="4">
    <source>
        <dbReference type="ARBA" id="ARBA00023069"/>
    </source>
</evidence>
<dbReference type="OrthoDB" id="10060824at2759"/>
<evidence type="ECO:0000256" key="3">
    <source>
        <dbReference type="ARBA" id="ARBA00022490"/>
    </source>
</evidence>
<keyword evidence="4" id="KW-0969">Cilium</keyword>
<dbReference type="SUPFAM" id="SSF47576">
    <property type="entry name" value="Calponin-homology domain, CH-domain"/>
    <property type="match status" value="1"/>
</dbReference>
<proteinExistence type="predicted"/>
<evidence type="ECO:0000256" key="5">
    <source>
        <dbReference type="ARBA" id="ARBA00023273"/>
    </source>
</evidence>
<accession>E4XWS3</accession>
<organism evidence="7">
    <name type="scientific">Oikopleura dioica</name>
    <name type="common">Tunicate</name>
    <dbReference type="NCBI Taxonomy" id="34765"/>
    <lineage>
        <taxon>Eukaryota</taxon>
        <taxon>Metazoa</taxon>
        <taxon>Chordata</taxon>
        <taxon>Tunicata</taxon>
        <taxon>Appendicularia</taxon>
        <taxon>Copelata</taxon>
        <taxon>Oikopleuridae</taxon>
        <taxon>Oikopleura</taxon>
    </lineage>
</organism>
<dbReference type="AlphaFoldDB" id="E4XWS3"/>